<keyword evidence="4" id="KW-0472">Membrane</keyword>
<dbReference type="PANTHER" id="PTHR47234">
    <property type="match status" value="1"/>
</dbReference>
<keyword evidence="9" id="KW-1185">Reference proteome</keyword>
<dbReference type="SUPFAM" id="SSF56935">
    <property type="entry name" value="Porins"/>
    <property type="match status" value="1"/>
</dbReference>
<dbReference type="RefSeq" id="WP_394416747.1">
    <property type="nucleotide sequence ID" value="NZ_JBIGIC010000017.1"/>
</dbReference>
<sequence>MLEKPNAKERRQALWRPIPIAISLLIGFGAVDAAEPTLVVRYQIEQPAQDMGDALRAISRVTGTSVIFDARVTAGRTAKAVSGNLSGVEAIGAAIQGSGLELQVARDGAVIVRPAALPAAAPAVPASSGPAPVRTSATFQPAGLQASANDDETRTAGRAGTDGEGRIEQITRVEVTGSRLRRVDAEGPAPVNIYTSKDIEKSGQPNLQRFLAGLTEVSTSAGEGGVSRTFGQGTVQLRGLPLGSTLVLINGRKVEAVGSSTGAVFNLNLIPMAAIDRIEVVPSGSSAVYGGDALAGVVNVILKKAVDGQSLTMRIGAGRGFGDGNISLATGGRSAGSSYLVMGSYSRSSPLTMLDRAFFLDADYRRFGGDDERLTYCAPGTVRSANGSNLPGLTASVAAIPKVAVGQTLRISDFQATAGTQNLCNLYATGGGVALVHGAETFALHSQAEHQLAGSWAVFGELTLTKDRMYAPGNGLPLTNVLVPGANPFNPFGVDVRVTAALGGENGSQGYSRQGRFTRALVGVKGELAGDWEAELTVSTSRDHGGAQSWMDSRSATALDAALASTNPASGINLFTSGRAANDEVLHGIWSDTVRRDSGRKDQVSGIVRGSVGRLWAGSVDAIVGAEAVRDAYDMSIPSQSSEAHGTRSSSAIYGEVRAPLLSGGEGGRNTWDMAAVTLAGRRDRYSDFGAASTFQGGIEVRPLHSLLIRGSAAGSFKPPTLLQTHVVDVSRSAVSSRLVDPARNNEPITSGTVVRTTNTELRPERGQSRNIGAVWEPEGGLGTRFSATYWQLRIRGMIAVLNSQSALNYESLFPYLVTRGPSVDGQPGVVLSVKNTEVNVGRVDTAGTDADVAYVWKTALGRVTAGAGATRVNKYRVVVTAGAPEVDRLGRRFTDYWAPQWKGRLSLGIDGGAWSLGMTSRYLGRYLDAGTSTRQLGTFWLHDLAGSLNLRKLLPNVLPGFKAATLAVSIANVTDRDPQFVPGSPDFDVTQGDWRGRYAAARLSLDW</sequence>
<dbReference type="SMART" id="SM00965">
    <property type="entry name" value="STN"/>
    <property type="match status" value="1"/>
</dbReference>
<dbReference type="InterPro" id="IPR037066">
    <property type="entry name" value="Plug_dom_sf"/>
</dbReference>
<keyword evidence="3" id="KW-0813">Transport</keyword>
<feature type="compositionally biased region" description="Low complexity" evidence="6">
    <location>
        <begin position="122"/>
        <end position="133"/>
    </location>
</feature>
<dbReference type="Proteomes" id="UP001606134">
    <property type="component" value="Unassembled WGS sequence"/>
</dbReference>
<reference evidence="8 9" key="1">
    <citation type="submission" date="2024-08" db="EMBL/GenBank/DDBJ databases">
        <authorList>
            <person name="Lu H."/>
        </authorList>
    </citation>
    <scope>NUCLEOTIDE SEQUENCE [LARGE SCALE GENOMIC DNA]</scope>
    <source>
        <strain evidence="8 9">BYS78W</strain>
    </source>
</reference>
<comment type="similarity">
    <text evidence="2">Belongs to the TonB-dependent receptor family.</text>
</comment>
<accession>A0ABW7HJJ4</accession>
<dbReference type="InterPro" id="IPR012910">
    <property type="entry name" value="Plug_dom"/>
</dbReference>
<dbReference type="InterPro" id="IPR011662">
    <property type="entry name" value="Secretin/TonB_short_N"/>
</dbReference>
<dbReference type="EMBL" id="JBIGIC010000017">
    <property type="protein sequence ID" value="MFG6490045.1"/>
    <property type="molecule type" value="Genomic_DNA"/>
</dbReference>
<keyword evidence="5" id="KW-0998">Cell outer membrane</keyword>
<evidence type="ECO:0000256" key="3">
    <source>
        <dbReference type="ARBA" id="ARBA00022448"/>
    </source>
</evidence>
<evidence type="ECO:0000256" key="6">
    <source>
        <dbReference type="SAM" id="MobiDB-lite"/>
    </source>
</evidence>
<evidence type="ECO:0000313" key="9">
    <source>
        <dbReference type="Proteomes" id="UP001606134"/>
    </source>
</evidence>
<dbReference type="Gene3D" id="2.170.130.10">
    <property type="entry name" value="TonB-dependent receptor, plug domain"/>
    <property type="match status" value="1"/>
</dbReference>
<feature type="domain" description="Secretin/TonB short N-terminal" evidence="7">
    <location>
        <begin position="64"/>
        <end position="115"/>
    </location>
</feature>
<proteinExistence type="inferred from homology"/>
<dbReference type="Gene3D" id="3.55.50.30">
    <property type="match status" value="1"/>
</dbReference>
<comment type="caution">
    <text evidence="8">The sequence shown here is derived from an EMBL/GenBank/DDBJ whole genome shotgun (WGS) entry which is preliminary data.</text>
</comment>
<evidence type="ECO:0000313" key="8">
    <source>
        <dbReference type="EMBL" id="MFG6490045.1"/>
    </source>
</evidence>
<evidence type="ECO:0000259" key="7">
    <source>
        <dbReference type="SMART" id="SM00965"/>
    </source>
</evidence>
<feature type="compositionally biased region" description="Basic and acidic residues" evidence="6">
    <location>
        <begin position="151"/>
        <end position="164"/>
    </location>
</feature>
<dbReference type="PANTHER" id="PTHR47234:SF1">
    <property type="entry name" value="TONB-DEPENDENT RECEPTOR"/>
    <property type="match status" value="1"/>
</dbReference>
<evidence type="ECO:0000256" key="2">
    <source>
        <dbReference type="ARBA" id="ARBA00009810"/>
    </source>
</evidence>
<keyword evidence="8" id="KW-0675">Receptor</keyword>
<gene>
    <name evidence="8" type="ORF">ACG04R_25435</name>
</gene>
<comment type="subcellular location">
    <subcellularLocation>
        <location evidence="1">Cell outer membrane</location>
    </subcellularLocation>
</comment>
<organism evidence="8 9">
    <name type="scientific">Pelomonas candidula</name>
    <dbReference type="NCBI Taxonomy" id="3299025"/>
    <lineage>
        <taxon>Bacteria</taxon>
        <taxon>Pseudomonadati</taxon>
        <taxon>Pseudomonadota</taxon>
        <taxon>Betaproteobacteria</taxon>
        <taxon>Burkholderiales</taxon>
        <taxon>Sphaerotilaceae</taxon>
        <taxon>Roseateles</taxon>
    </lineage>
</organism>
<dbReference type="Pfam" id="PF07715">
    <property type="entry name" value="Plug"/>
    <property type="match status" value="1"/>
</dbReference>
<name>A0ABW7HJJ4_9BURK</name>
<feature type="region of interest" description="Disordered" evidence="6">
    <location>
        <begin position="122"/>
        <end position="164"/>
    </location>
</feature>
<evidence type="ECO:0000256" key="5">
    <source>
        <dbReference type="ARBA" id="ARBA00023237"/>
    </source>
</evidence>
<dbReference type="InterPro" id="IPR036942">
    <property type="entry name" value="Beta-barrel_TonB_sf"/>
</dbReference>
<dbReference type="Gene3D" id="2.40.170.20">
    <property type="entry name" value="TonB-dependent receptor, beta-barrel domain"/>
    <property type="match status" value="1"/>
</dbReference>
<protein>
    <submittedName>
        <fullName evidence="8">TonB-dependent receptor plug domain-containing protein</fullName>
    </submittedName>
</protein>
<evidence type="ECO:0000256" key="1">
    <source>
        <dbReference type="ARBA" id="ARBA00004442"/>
    </source>
</evidence>
<evidence type="ECO:0000256" key="4">
    <source>
        <dbReference type="ARBA" id="ARBA00023136"/>
    </source>
</evidence>